<dbReference type="SUPFAM" id="SSF141072">
    <property type="entry name" value="CalX-like"/>
    <property type="match status" value="6"/>
</dbReference>
<dbReference type="GO" id="GO:0007154">
    <property type="term" value="P:cell communication"/>
    <property type="evidence" value="ECO:0007669"/>
    <property type="project" value="InterPro"/>
</dbReference>
<organism evidence="5 6">
    <name type="scientific">Chitinophaga costaii</name>
    <dbReference type="NCBI Taxonomy" id="1335309"/>
    <lineage>
        <taxon>Bacteria</taxon>
        <taxon>Pseudomonadati</taxon>
        <taxon>Bacteroidota</taxon>
        <taxon>Chitinophagia</taxon>
        <taxon>Chitinophagales</taxon>
        <taxon>Chitinophagaceae</taxon>
        <taxon>Chitinophaga</taxon>
    </lineage>
</organism>
<dbReference type="Pfam" id="PF13585">
    <property type="entry name" value="CHU_C"/>
    <property type="match status" value="1"/>
</dbReference>
<evidence type="ECO:0000256" key="3">
    <source>
        <dbReference type="ARBA" id="ARBA00022837"/>
    </source>
</evidence>
<reference evidence="5 6" key="1">
    <citation type="submission" date="2016-08" db="EMBL/GenBank/DDBJ databases">
        <authorList>
            <person name="Seilhamer J.J."/>
        </authorList>
    </citation>
    <scope>NUCLEOTIDE SEQUENCE [LARGE SCALE GENOMIC DNA]</scope>
    <source>
        <strain evidence="5 6">A37T2</strain>
    </source>
</reference>
<evidence type="ECO:0000256" key="1">
    <source>
        <dbReference type="ARBA" id="ARBA00022729"/>
    </source>
</evidence>
<dbReference type="InterPro" id="IPR003644">
    <property type="entry name" value="Calx_beta"/>
</dbReference>
<dbReference type="OrthoDB" id="599434at2"/>
<dbReference type="Pfam" id="PF03160">
    <property type="entry name" value="Calx-beta"/>
    <property type="match status" value="2"/>
</dbReference>
<feature type="domain" description="Calx-beta" evidence="4">
    <location>
        <begin position="1918"/>
        <end position="2003"/>
    </location>
</feature>
<protein>
    <submittedName>
        <fullName evidence="5">Gliding motility-associated C-terminal domain-containing protein</fullName>
    </submittedName>
</protein>
<keyword evidence="2" id="KW-0677">Repeat</keyword>
<dbReference type="EMBL" id="FMAR01000001">
    <property type="protein sequence ID" value="SCB77196.1"/>
    <property type="molecule type" value="Genomic_DNA"/>
</dbReference>
<name>A0A1C3Z4C3_9BACT</name>
<sequence length="3189" mass="330906">MLLLSYPMKSKLAIARKGVPTVGLYLLFLLCALLGVTQVMAQVPIRIINPSGGGAGDPGLRIEVYADGSYHVFRDGKRETYEGSDQLSWQTTASNIRGAQHYIAIVDDNNIVPAPAENNLHQLQPAFVSPVYGSGTSTDPWKIQLMGTNTQTNYMGSITYSFVIILNYIKDNNYFQTDYLLYFSDGNLSNADVSLYQTERLVMGADPTDLQALTNSECAMGYISGEENSVNVPIPSIVAGYRTGSCGGSVPYPRSHVLKLNQASVSGGPATFNSFFIGDAQNRMNLVPGIVQQVLTDNMQTAPATGSYTGISASKIFSVGEGEVQWEWGEEDADNYHHLSMSTRFLTGYGTTPTDFTMSSGKAPSTDASEPVKVGFLNATVKITEGNALTQVTTPMLYITRPKGILKTDLMLELDTVAIPVAQGDGSMGAPATDYKYRNGVLLKKFTASIGSASVGDTIKIPLDSFFINGNMALEYNRAFKFKIKSNHGLISVDPGKDTCRVIIVDDEPRDLTLTPLATTLQEGDVATIRASLPTGITTANPVTVNLHLHALANTSGFSIPATALIPSGGDHVDFTLTTLTDNILERDDTLHISADGQILGQSGSSVMDAVFILKDKTRTNPDNLKITFDPATATLDKGQANQHITASLPAGITTAIPIDITLSNDATSNADASSYTMPLHIFIDSSNNSGSLTYQTLIDNIVYGPLVKHLVLTGSAVDTVGNAFTLTNGIDIGINDKNWPLSGNIIFNRSASTIDEGAGTSTLSLTLPNNLVAGRDFDFTISNTSSLATGQHVLNGMPTDAVHITEGNKSVSFATISTPVDAIVGNNELVTFTATSNTVAATSIGSATMNIVDKTVVGPAVQITFTPVVSTVAEGQKTAIKIQLEGSKTLPQPLTLAFSIIDGTTTAGDAVVFTNTYTLPANTNSATVNDITLANADAIIEGDETFQITATPTGPAVVILPASVTITDMTRKNALQTALTVSGSPATWTKGDTRTLTVKLPSGTTTQVPITVNYVRDAASVVGAAGVILPATPIIIDAGTTATTFQVQLPTDLEVYGPLTRHLILDGSAADGALPVGAFTAPVISFDVNDNNWPLTHPLVISAGSITEGGAAFTNSITLPDGLIAGRDLDFTVSNTNSLTLGQHVIPQPGAITITSGNPSASIAAVSTPVDIYIGNDEDVTFAAVYTGTGSAADAPVTSGAVHITDATHAASLGISITPSPASLEEGQSGDVTVSLTGGLQLLQPITITLTPQLSGTLTASDFVLNTTTLTLPAGATSKTFTGVFTAQTDQVLEADEVLQLKAVVSSGPAVTIPNVAITIKDKTHNIPGATTLTVTASASSVVKGGSITLTIALPSPYTTETPIATAFTWDNTSTTGSSGYTLASPVVLSTGSSTTTTLLINSDKVVYGPDIHQLQLQASASDAASTYTVNGIAVAVTDNNWPLVHPLVISTGNITEGGTAFTNTITLPDGLIAGRNLDFNVTNTNGIVLGAHVIPQPGTVTIASGSSFANIENVATPVDQFVGNDEAVTFAATYTGAGQPANAVVSNGIIHITDATSSSLNLVLTPASTTLNEDNTPTDVTLSIAGGLVLLQPLTVQLSPVLSGTTTAADFTLNTTTLTLPAGTVSATFSGVLQANSDLVLENTESLKIKGTVTSGPAATVPDMNFAINDLTHNTAANLVLNISHAASSLIKGESTALDILLPEGVTTEIPISVNLGYDPVSTVASSGYSLSAASPITFSSGSGTSLTLTASTDNIVYGPDPLQLKLDATASDAVKPFTINGIVVSITDNHWPLAHPLVISSGSITEGGTAYTNTITLPDGLQAGRDLTFDITNTNGITTGKHIIPQPGTITIPAGSKGANIANVSTPIDSYVGNDEDVTFSATYTGAGAPADATVSSGTVHIIDATSAALGLTLTPATSTLNEDNTPTAVTLAISGGITLLQPLTVQLTAVNSGTVTAADYTLLQTTLTLPAGTTTQTFPNVLQANSDAVLEGTETLKITGTITTGQEATVPDMNIDIHDLTHNDPANLVLTVTPAATTVAKGSGTTLTIALPTGITTEIPISIQFGYDGTSTVSSTGYTLGSNPVVLSTGNSTTVPLQFPSDHILFWPLVNTLKLSTSASDAVKPYTINPVSVDETDNNYPLQHPLTISQGTINEGDAPAPVTITLPDGLQAGHDMSFTVSNVNSLTVGTHGVTSPAAPVIIVSGAQSATIEPVSVPVDNYIGNDEDVTFSATGNFTVTDGVLHIVDKTGDHLTLSLFASNNLDEGMKSHIGVQLEGNLILLQPLTIQFSAVDSTTKPGDYTLLQNTVTIPAGEDSHVFADMLAANTDQVLEATEYLKLSGVVTSGQSITVPDIRFKINDITHTIAANTAITLTPSAPSPWTKGDSRQLTVSLPAGVTTEVPIVINTLPAAGSELQADAYALPLPITLGSGHDTTVSFDIYTDNKVYGPQTQRLHLVGNAADNAFSSYTVSDVNLDIIDNNYATLGSLILVVDDATITEGGAATHASLSLPGSLVAGRALAFSINTLSSLTVGGHAINWPTDSIRFASGDHSITFAMPQAAFDKVMGNDEDITISAAGPGFTVTDATLHISDATAGDPLTSVVTLSSSSNVQEGQGIPITASLAPGVTSAQPVIITLAANAASVAGSDDYTLPTTLTIPAGSNSGSITLDAATDHILEPDELLRIDGSTTSYPGLLIHSVAVNITDATSLDPANLVLQITIDSSSIYKGNATTVHVGFANPDITSSVPLNIAITAAAASTAAASDYAALPAPLTLPAGENSVSFTLQTLNDNLTEGPVTLLLAGNANGYTVNASEVLNILESTPMAVSVLHGKDGAEPGTDGGFVLKLPGTTMALNDITVNLRMDNTGGTDNFILPATQYTIPQGFNSINIPVVIKDDYLIQGDGAVTATLQSASITVAGVTYPVGIDSTPAIVYIHDDESDTTGAKADARKIVIEKVSDARKPDSIGAFRVHFADERLSVVKDVQVTYSVSGDAIPDADYHALPGTVTIPALQTGVVVPVLPILNQNVFNDVTATITLEQVSSSLPAFNWMLSDTATVANILIRDNNGVPDTAMQIIGPNPWTDDSTRKIRVHPALSPNGDGVGNDAMYIENINKFPENEVTVFNRWGATVFHTLNYTNIGNNFAGRYNTNGSGDVPEGTYYYIIYINDQGKRERYTGFVVIRR</sequence>
<feature type="domain" description="Calx-beta" evidence="4">
    <location>
        <begin position="2735"/>
        <end position="2804"/>
    </location>
</feature>
<dbReference type="Gene3D" id="2.60.40.2030">
    <property type="match status" value="6"/>
</dbReference>
<accession>A0A1C3Z4C3</accession>
<evidence type="ECO:0000256" key="2">
    <source>
        <dbReference type="ARBA" id="ARBA00022737"/>
    </source>
</evidence>
<dbReference type="GO" id="GO:0016020">
    <property type="term" value="C:membrane"/>
    <property type="evidence" value="ECO:0007669"/>
    <property type="project" value="InterPro"/>
</dbReference>
<keyword evidence="1" id="KW-0732">Signal</keyword>
<proteinExistence type="predicted"/>
<dbReference type="InterPro" id="IPR038081">
    <property type="entry name" value="CalX-like_sf"/>
</dbReference>
<evidence type="ECO:0000313" key="5">
    <source>
        <dbReference type="EMBL" id="SCB77196.1"/>
    </source>
</evidence>
<evidence type="ECO:0000313" key="6">
    <source>
        <dbReference type="Proteomes" id="UP000242818"/>
    </source>
</evidence>
<gene>
    <name evidence="5" type="ORF">GA0116948_101234</name>
</gene>
<keyword evidence="6" id="KW-1185">Reference proteome</keyword>
<keyword evidence="3" id="KW-0106">Calcium</keyword>
<dbReference type="Proteomes" id="UP000242818">
    <property type="component" value="Unassembled WGS sequence"/>
</dbReference>
<dbReference type="STRING" id="1335309.GA0116948_101234"/>
<evidence type="ECO:0000259" key="4">
    <source>
        <dbReference type="Pfam" id="PF03160"/>
    </source>
</evidence>